<dbReference type="EMBL" id="JACXAE010000083">
    <property type="protein sequence ID" value="MBD2775642.1"/>
    <property type="molecule type" value="Genomic_DNA"/>
</dbReference>
<gene>
    <name evidence="2" type="ORF">ICL16_27190</name>
</gene>
<keyword evidence="1" id="KW-1133">Transmembrane helix</keyword>
<evidence type="ECO:0000313" key="2">
    <source>
        <dbReference type="EMBL" id="MBD2775642.1"/>
    </source>
</evidence>
<keyword evidence="1" id="KW-0812">Transmembrane</keyword>
<dbReference type="AlphaFoldDB" id="A0A8J6XS86"/>
<evidence type="ECO:0000256" key="1">
    <source>
        <dbReference type="SAM" id="Phobius"/>
    </source>
</evidence>
<evidence type="ECO:0000313" key="3">
    <source>
        <dbReference type="Proteomes" id="UP000629098"/>
    </source>
</evidence>
<keyword evidence="3" id="KW-1185">Reference proteome</keyword>
<name>A0A8J6XS86_9CYAN</name>
<sequence length="130" mass="14575">MRQAELIQFYVSAEESFNQTTLIEAQLTKATHNTTKVQVENTNSGLLPIVLISFMIVGACIIFLGSISSNVLRDKNKVVISNHYRQVPCRKCQYFHDNHYLKCAVHPSTALTKEAVNCSDYLSNSIGLTH</sequence>
<feature type="transmembrane region" description="Helical" evidence="1">
    <location>
        <begin position="46"/>
        <end position="67"/>
    </location>
</feature>
<dbReference type="RefSeq" id="WP_190834333.1">
    <property type="nucleotide sequence ID" value="NZ_CAWPPI010000083.1"/>
</dbReference>
<keyword evidence="1" id="KW-0472">Membrane</keyword>
<organism evidence="2 3">
    <name type="scientific">Iningainema tapete BLCC-T55</name>
    <dbReference type="NCBI Taxonomy" id="2748662"/>
    <lineage>
        <taxon>Bacteria</taxon>
        <taxon>Bacillati</taxon>
        <taxon>Cyanobacteriota</taxon>
        <taxon>Cyanophyceae</taxon>
        <taxon>Nostocales</taxon>
        <taxon>Scytonemataceae</taxon>
        <taxon>Iningainema tapete</taxon>
    </lineage>
</organism>
<protein>
    <submittedName>
        <fullName evidence="2">Uncharacterized protein</fullName>
    </submittedName>
</protein>
<comment type="caution">
    <text evidence="2">The sequence shown here is derived from an EMBL/GenBank/DDBJ whole genome shotgun (WGS) entry which is preliminary data.</text>
</comment>
<dbReference type="Proteomes" id="UP000629098">
    <property type="component" value="Unassembled WGS sequence"/>
</dbReference>
<accession>A0A8J6XS86</accession>
<reference evidence="2" key="1">
    <citation type="submission" date="2020-09" db="EMBL/GenBank/DDBJ databases">
        <title>Iningainema tapete sp. nov. (Scytonemataceae, Cyanobacteria) from greenhouses in central Florida (USA) produces two types of nodularin with biosynthetic potential for microcystin-LR and anabaenopeptins.</title>
        <authorList>
            <person name="Berthold D.E."/>
            <person name="Lefler F.W."/>
            <person name="Huang I.-S."/>
            <person name="Abdulla H."/>
            <person name="Zimba P.V."/>
            <person name="Laughinghouse H.D. IV."/>
        </authorList>
    </citation>
    <scope>NUCLEOTIDE SEQUENCE</scope>
    <source>
        <strain evidence="2">BLCCT55</strain>
    </source>
</reference>
<proteinExistence type="predicted"/>